<name>A0A382R422_9ZZZZ</name>
<accession>A0A382R422</accession>
<dbReference type="EMBL" id="UINC01118684">
    <property type="protein sequence ID" value="SVC91970.1"/>
    <property type="molecule type" value="Genomic_DNA"/>
</dbReference>
<proteinExistence type="predicted"/>
<evidence type="ECO:0000313" key="1">
    <source>
        <dbReference type="EMBL" id="SVC91970.1"/>
    </source>
</evidence>
<feature type="non-terminal residue" evidence="1">
    <location>
        <position position="35"/>
    </location>
</feature>
<organism evidence="1">
    <name type="scientific">marine metagenome</name>
    <dbReference type="NCBI Taxonomy" id="408172"/>
    <lineage>
        <taxon>unclassified sequences</taxon>
        <taxon>metagenomes</taxon>
        <taxon>ecological metagenomes</taxon>
    </lineage>
</organism>
<gene>
    <name evidence="1" type="ORF">METZ01_LOCUS344824</name>
</gene>
<feature type="non-terminal residue" evidence="1">
    <location>
        <position position="1"/>
    </location>
</feature>
<protein>
    <submittedName>
        <fullName evidence="1">Uncharacterized protein</fullName>
    </submittedName>
</protein>
<reference evidence="1" key="1">
    <citation type="submission" date="2018-05" db="EMBL/GenBank/DDBJ databases">
        <authorList>
            <person name="Lanie J.A."/>
            <person name="Ng W.-L."/>
            <person name="Kazmierczak K.M."/>
            <person name="Andrzejewski T.M."/>
            <person name="Davidsen T.M."/>
            <person name="Wayne K.J."/>
            <person name="Tettelin H."/>
            <person name="Glass J.I."/>
            <person name="Rusch D."/>
            <person name="Podicherti R."/>
            <person name="Tsui H.-C.T."/>
            <person name="Winkler M.E."/>
        </authorList>
    </citation>
    <scope>NUCLEOTIDE SEQUENCE</scope>
</reference>
<dbReference type="AlphaFoldDB" id="A0A382R422"/>
<sequence length="35" mass="4179">KRTKKRTKNGIIQICTPIHLSIMKIIMRTKKRTKN</sequence>